<accession>A0A1I2I7F8</accession>
<dbReference type="Pfam" id="PF07702">
    <property type="entry name" value="UTRA"/>
    <property type="match status" value="1"/>
</dbReference>
<gene>
    <name evidence="5" type="ORF">SAMN05421541_109336</name>
</gene>
<feature type="domain" description="HTH gntR-type" evidence="4">
    <location>
        <begin position="12"/>
        <end position="80"/>
    </location>
</feature>
<protein>
    <submittedName>
        <fullName evidence="5">GntR family transcriptional regulator</fullName>
    </submittedName>
</protein>
<dbReference type="SMART" id="SM00866">
    <property type="entry name" value="UTRA"/>
    <property type="match status" value="1"/>
</dbReference>
<keyword evidence="6" id="KW-1185">Reference proteome</keyword>
<dbReference type="OrthoDB" id="3194402at2"/>
<dbReference type="CDD" id="cd07377">
    <property type="entry name" value="WHTH_GntR"/>
    <property type="match status" value="1"/>
</dbReference>
<dbReference type="PANTHER" id="PTHR44846">
    <property type="entry name" value="MANNOSYL-D-GLYCERATE TRANSPORT/METABOLISM SYSTEM REPRESSOR MNGR-RELATED"/>
    <property type="match status" value="1"/>
</dbReference>
<dbReference type="STRING" id="35752.SAMN05421541_109336"/>
<evidence type="ECO:0000256" key="2">
    <source>
        <dbReference type="ARBA" id="ARBA00023125"/>
    </source>
</evidence>
<dbReference type="SUPFAM" id="SSF64288">
    <property type="entry name" value="Chorismate lyase-like"/>
    <property type="match status" value="1"/>
</dbReference>
<dbReference type="InterPro" id="IPR036388">
    <property type="entry name" value="WH-like_DNA-bd_sf"/>
</dbReference>
<dbReference type="PROSITE" id="PS50949">
    <property type="entry name" value="HTH_GNTR"/>
    <property type="match status" value="1"/>
</dbReference>
<evidence type="ECO:0000256" key="3">
    <source>
        <dbReference type="ARBA" id="ARBA00023163"/>
    </source>
</evidence>
<dbReference type="InterPro" id="IPR028978">
    <property type="entry name" value="Chorismate_lyase_/UTRA_dom_sf"/>
</dbReference>
<dbReference type="InterPro" id="IPR011663">
    <property type="entry name" value="UTRA"/>
</dbReference>
<sequence length="249" mass="27555">MEASPLIGPDTMPLYLRLADRIEEDLRQGDGSDGARLPSERQLADRYEASRVTIRAALGELRERGIVVSLPARGWAIAAAPRPRGAGTDGRVLGFTDLAHQRGLTMHSRVLSTEVRPATVREAELLRTVAGADLFEMRRLRYLNDLVIAVEHNRLPLAVAPALAGTDFSRRSLYEVLREASPKQQPHYADYSVEARNATAEELIQLEITGPVPILSATQLTFNQEAVPIELTVQAYRGDRYTFRASITD</sequence>
<name>A0A1I2I7F8_9ACTN</name>
<dbReference type="GO" id="GO:0003700">
    <property type="term" value="F:DNA-binding transcription factor activity"/>
    <property type="evidence" value="ECO:0007669"/>
    <property type="project" value="InterPro"/>
</dbReference>
<proteinExistence type="predicted"/>
<keyword evidence="3" id="KW-0804">Transcription</keyword>
<dbReference type="RefSeq" id="WP_093618100.1">
    <property type="nucleotide sequence ID" value="NZ_BOMT01000052.1"/>
</dbReference>
<dbReference type="InterPro" id="IPR000524">
    <property type="entry name" value="Tscrpt_reg_HTH_GntR"/>
</dbReference>
<dbReference type="AlphaFoldDB" id="A0A1I2I7F8"/>
<evidence type="ECO:0000256" key="1">
    <source>
        <dbReference type="ARBA" id="ARBA00023015"/>
    </source>
</evidence>
<evidence type="ECO:0000313" key="6">
    <source>
        <dbReference type="Proteomes" id="UP000199645"/>
    </source>
</evidence>
<dbReference type="InterPro" id="IPR050679">
    <property type="entry name" value="Bact_HTH_transcr_reg"/>
</dbReference>
<dbReference type="GO" id="GO:0003677">
    <property type="term" value="F:DNA binding"/>
    <property type="evidence" value="ECO:0007669"/>
    <property type="project" value="UniProtKB-KW"/>
</dbReference>
<dbReference type="SUPFAM" id="SSF46785">
    <property type="entry name" value="Winged helix' DNA-binding domain"/>
    <property type="match status" value="1"/>
</dbReference>
<dbReference type="Pfam" id="PF00392">
    <property type="entry name" value="GntR"/>
    <property type="match status" value="1"/>
</dbReference>
<dbReference type="PANTHER" id="PTHR44846:SF16">
    <property type="entry name" value="TRANSCRIPTIONAL REGULATOR PHNF-RELATED"/>
    <property type="match status" value="1"/>
</dbReference>
<evidence type="ECO:0000313" key="5">
    <source>
        <dbReference type="EMBL" id="SFF37573.1"/>
    </source>
</evidence>
<evidence type="ECO:0000259" key="4">
    <source>
        <dbReference type="PROSITE" id="PS50949"/>
    </source>
</evidence>
<dbReference type="InterPro" id="IPR036390">
    <property type="entry name" value="WH_DNA-bd_sf"/>
</dbReference>
<dbReference type="Proteomes" id="UP000199645">
    <property type="component" value="Unassembled WGS sequence"/>
</dbReference>
<dbReference type="SMART" id="SM00345">
    <property type="entry name" value="HTH_GNTR"/>
    <property type="match status" value="1"/>
</dbReference>
<dbReference type="PRINTS" id="PR00035">
    <property type="entry name" value="HTHGNTR"/>
</dbReference>
<dbReference type="EMBL" id="FONV01000009">
    <property type="protein sequence ID" value="SFF37573.1"/>
    <property type="molecule type" value="Genomic_DNA"/>
</dbReference>
<reference evidence="5 6" key="1">
    <citation type="submission" date="2016-10" db="EMBL/GenBank/DDBJ databases">
        <authorList>
            <person name="de Groot N.N."/>
        </authorList>
    </citation>
    <scope>NUCLEOTIDE SEQUENCE [LARGE SCALE GENOMIC DNA]</scope>
    <source>
        <strain evidence="5 6">DSM 43019</strain>
    </source>
</reference>
<dbReference type="Gene3D" id="1.10.10.10">
    <property type="entry name" value="Winged helix-like DNA-binding domain superfamily/Winged helix DNA-binding domain"/>
    <property type="match status" value="1"/>
</dbReference>
<keyword evidence="1" id="KW-0805">Transcription regulation</keyword>
<organism evidence="5 6">
    <name type="scientific">Actinoplanes philippinensis</name>
    <dbReference type="NCBI Taxonomy" id="35752"/>
    <lineage>
        <taxon>Bacteria</taxon>
        <taxon>Bacillati</taxon>
        <taxon>Actinomycetota</taxon>
        <taxon>Actinomycetes</taxon>
        <taxon>Micromonosporales</taxon>
        <taxon>Micromonosporaceae</taxon>
        <taxon>Actinoplanes</taxon>
    </lineage>
</organism>
<keyword evidence="2" id="KW-0238">DNA-binding</keyword>
<dbReference type="Gene3D" id="3.40.1410.10">
    <property type="entry name" value="Chorismate lyase-like"/>
    <property type="match status" value="1"/>
</dbReference>